<gene>
    <name evidence="7" type="ORF">IAB60_11660</name>
</gene>
<dbReference type="PANTHER" id="PTHR30001">
    <property type="entry name" value="RIBONUCLEASE"/>
    <property type="match status" value="1"/>
</dbReference>
<dbReference type="Gene3D" id="2.40.50.140">
    <property type="entry name" value="Nucleic acid-binding proteins"/>
    <property type="match status" value="1"/>
</dbReference>
<dbReference type="SMART" id="SM00316">
    <property type="entry name" value="S1"/>
    <property type="match status" value="1"/>
</dbReference>
<dbReference type="CDD" id="cd04453">
    <property type="entry name" value="S1_RNase_E"/>
    <property type="match status" value="1"/>
</dbReference>
<dbReference type="EMBL" id="DVKS01000193">
    <property type="protein sequence ID" value="HIT42730.1"/>
    <property type="molecule type" value="Genomic_DNA"/>
</dbReference>
<keyword evidence="2" id="KW-0479">Metal-binding</keyword>
<dbReference type="GO" id="GO:0016787">
    <property type="term" value="F:hydrolase activity"/>
    <property type="evidence" value="ECO:0007669"/>
    <property type="project" value="UniProtKB-KW"/>
</dbReference>
<dbReference type="InterPro" id="IPR012340">
    <property type="entry name" value="NA-bd_OB-fold"/>
</dbReference>
<dbReference type="GO" id="GO:0006364">
    <property type="term" value="P:rRNA processing"/>
    <property type="evidence" value="ECO:0007669"/>
    <property type="project" value="TreeGrafter"/>
</dbReference>
<comment type="caution">
    <text evidence="7">The sequence shown here is derived from an EMBL/GenBank/DDBJ whole genome shotgun (WGS) entry which is preliminary data.</text>
</comment>
<evidence type="ECO:0000256" key="5">
    <source>
        <dbReference type="ARBA" id="ARBA00022884"/>
    </source>
</evidence>
<dbReference type="GO" id="GO:0004540">
    <property type="term" value="F:RNA nuclease activity"/>
    <property type="evidence" value="ECO:0007669"/>
    <property type="project" value="InterPro"/>
</dbReference>
<dbReference type="GO" id="GO:0003723">
    <property type="term" value="F:RNA binding"/>
    <property type="evidence" value="ECO:0007669"/>
    <property type="project" value="UniProtKB-KW"/>
</dbReference>
<keyword evidence="3" id="KW-0378">Hydrolase</keyword>
<sequence length="406" mass="45982">MNKLIITQKDQVICTALAEGQKILQLSLEPVRRKAALNSIYIGRVQNIKKNINSAFIDIGEGITGYYSLSDNPRHLHADGTRTTDLKQGDEILVQVARDAVKTKALVLTGRLSFTGRLAVLTAGKNGIGFSSKISDQAFKKRIRERLSQEDMEGFGLIIRTNAKDADEETLMEEIYSLKGEYERIIQKAPFRNCCSLLYQGPASFLAGVRDSYSSQLEEIITDEPNLYEQIAAYLEKEQPEDKRKLRLYQDPLLSLKSLYNLDRALEDAVSRKVWLKSGGYLVVEPTEALVVIDVNTGKYSEKKTLRETILKINLEAAEEIGRQLRLRNLSGIILIDFIDMAEEADRKALLSYLEEVVKKDPIKTTVVEMTKLNLVELTRKKIHKPLHEQLAALRGREEEAKENWV</sequence>
<dbReference type="InterPro" id="IPR003029">
    <property type="entry name" value="S1_domain"/>
</dbReference>
<dbReference type="GO" id="GO:0046872">
    <property type="term" value="F:metal ion binding"/>
    <property type="evidence" value="ECO:0007669"/>
    <property type="project" value="UniProtKB-KW"/>
</dbReference>
<reference evidence="7" key="1">
    <citation type="submission" date="2020-10" db="EMBL/GenBank/DDBJ databases">
        <authorList>
            <person name="Gilroy R."/>
        </authorList>
    </citation>
    <scope>NUCLEOTIDE SEQUENCE</scope>
    <source>
        <strain evidence="7">CHK123-3438</strain>
    </source>
</reference>
<dbReference type="PROSITE" id="PS50126">
    <property type="entry name" value="S1"/>
    <property type="match status" value="1"/>
</dbReference>
<evidence type="ECO:0000256" key="4">
    <source>
        <dbReference type="ARBA" id="ARBA00022842"/>
    </source>
</evidence>
<evidence type="ECO:0000259" key="6">
    <source>
        <dbReference type="PROSITE" id="PS50126"/>
    </source>
</evidence>
<dbReference type="Pfam" id="PF10150">
    <property type="entry name" value="RNase_E_G"/>
    <property type="match status" value="1"/>
</dbReference>
<dbReference type="NCBIfam" id="TIGR00757">
    <property type="entry name" value="RNaseEG"/>
    <property type="match status" value="1"/>
</dbReference>
<evidence type="ECO:0000256" key="2">
    <source>
        <dbReference type="ARBA" id="ARBA00022723"/>
    </source>
</evidence>
<dbReference type="InterPro" id="IPR019307">
    <property type="entry name" value="RNA-bd_AU-1/RNase_E/G"/>
</dbReference>
<keyword evidence="5" id="KW-0694">RNA-binding</keyword>
<dbReference type="Proteomes" id="UP000886860">
    <property type="component" value="Unassembled WGS sequence"/>
</dbReference>
<reference evidence="7" key="2">
    <citation type="journal article" date="2021" name="PeerJ">
        <title>Extensive microbial diversity within the chicken gut microbiome revealed by metagenomics and culture.</title>
        <authorList>
            <person name="Gilroy R."/>
            <person name="Ravi A."/>
            <person name="Getino M."/>
            <person name="Pursley I."/>
            <person name="Horton D.L."/>
            <person name="Alikhan N.F."/>
            <person name="Baker D."/>
            <person name="Gharbi K."/>
            <person name="Hall N."/>
            <person name="Watson M."/>
            <person name="Adriaenssens E.M."/>
            <person name="Foster-Nyarko E."/>
            <person name="Jarju S."/>
            <person name="Secka A."/>
            <person name="Antonio M."/>
            <person name="Oren A."/>
            <person name="Chaudhuri R.R."/>
            <person name="La Ragione R."/>
            <person name="Hildebrand F."/>
            <person name="Pallen M.J."/>
        </authorList>
    </citation>
    <scope>NUCLEOTIDE SEQUENCE</scope>
    <source>
        <strain evidence="7">CHK123-3438</strain>
    </source>
</reference>
<evidence type="ECO:0000313" key="7">
    <source>
        <dbReference type="EMBL" id="HIT42730.1"/>
    </source>
</evidence>
<evidence type="ECO:0000256" key="3">
    <source>
        <dbReference type="ARBA" id="ARBA00022801"/>
    </source>
</evidence>
<proteinExistence type="predicted"/>
<dbReference type="GO" id="GO:0005737">
    <property type="term" value="C:cytoplasm"/>
    <property type="evidence" value="ECO:0007669"/>
    <property type="project" value="TreeGrafter"/>
</dbReference>
<dbReference type="SUPFAM" id="SSF50249">
    <property type="entry name" value="Nucleic acid-binding proteins"/>
    <property type="match status" value="1"/>
</dbReference>
<evidence type="ECO:0000256" key="1">
    <source>
        <dbReference type="ARBA" id="ARBA00001946"/>
    </source>
</evidence>
<keyword evidence="4" id="KW-0460">Magnesium</keyword>
<name>A0A9D1KGE1_9FIRM</name>
<protein>
    <submittedName>
        <fullName evidence="7">Ribonuclease E/G</fullName>
    </submittedName>
</protein>
<dbReference type="AlphaFoldDB" id="A0A9D1KGE1"/>
<dbReference type="PANTHER" id="PTHR30001:SF0">
    <property type="entry name" value="RIBONUCLEASE G"/>
    <property type="match status" value="1"/>
</dbReference>
<dbReference type="InterPro" id="IPR004659">
    <property type="entry name" value="RNase_E/G"/>
</dbReference>
<evidence type="ECO:0000313" key="8">
    <source>
        <dbReference type="Proteomes" id="UP000886860"/>
    </source>
</evidence>
<comment type="cofactor">
    <cofactor evidence="1">
        <name>Mg(2+)</name>
        <dbReference type="ChEBI" id="CHEBI:18420"/>
    </cofactor>
</comment>
<organism evidence="7 8">
    <name type="scientific">Candidatus Caccovicinus merdipullorum</name>
    <dbReference type="NCBI Taxonomy" id="2840724"/>
    <lineage>
        <taxon>Bacteria</taxon>
        <taxon>Bacillati</taxon>
        <taxon>Bacillota</taxon>
        <taxon>Clostridia</taxon>
        <taxon>Eubacteriales</taxon>
        <taxon>Candidatus Caccovicinus</taxon>
    </lineage>
</organism>
<feature type="domain" description="S1 motif" evidence="6">
    <location>
        <begin position="38"/>
        <end position="111"/>
    </location>
</feature>
<accession>A0A9D1KGE1</accession>